<dbReference type="InterPro" id="IPR007630">
    <property type="entry name" value="RNA_pol_sigma70_r4"/>
</dbReference>
<proteinExistence type="predicted"/>
<dbReference type="InterPro" id="IPR000943">
    <property type="entry name" value="RNA_pol_sigma70"/>
</dbReference>
<dbReference type="RefSeq" id="WP_279247726.1">
    <property type="nucleotide sequence ID" value="NZ_SHNO01000001.1"/>
</dbReference>
<dbReference type="InterPro" id="IPR036388">
    <property type="entry name" value="WH-like_DNA-bd_sf"/>
</dbReference>
<dbReference type="SUPFAM" id="SSF88659">
    <property type="entry name" value="Sigma3 and sigma4 domains of RNA polymerase sigma factors"/>
    <property type="match status" value="1"/>
</dbReference>
<dbReference type="Pfam" id="PF04545">
    <property type="entry name" value="Sigma70_r4"/>
    <property type="match status" value="1"/>
</dbReference>
<reference evidence="2" key="1">
    <citation type="submission" date="2019-02" db="EMBL/GenBank/DDBJ databases">
        <authorList>
            <person name="Li S.-H."/>
        </authorList>
    </citation>
    <scope>NUCLEOTIDE SEQUENCE</scope>
    <source>
        <strain evidence="2">IMCC11814</strain>
    </source>
</reference>
<gene>
    <name evidence="2" type="ORF">EYC82_01185</name>
</gene>
<accession>A0ABT3T136</accession>
<dbReference type="EMBL" id="SHNO01000001">
    <property type="protein sequence ID" value="MCX2975968.1"/>
    <property type="molecule type" value="Genomic_DNA"/>
</dbReference>
<protein>
    <recommendedName>
        <fullName evidence="1">RNA polymerase sigma-70 region 4 domain-containing protein</fullName>
    </recommendedName>
</protein>
<sequence>MSNILTSSGYCHALSEVGKELGISRERVRQIEQTALAKVRAALEAKGLTATTLDSAGTEVRGFYDVCCRLFVLD</sequence>
<feature type="domain" description="RNA polymerase sigma-70 region 4" evidence="1">
    <location>
        <begin position="14"/>
        <end position="41"/>
    </location>
</feature>
<comment type="caution">
    <text evidence="2">The sequence shown here is derived from an EMBL/GenBank/DDBJ whole genome shotgun (WGS) entry which is preliminary data.</text>
</comment>
<dbReference type="Proteomes" id="UP001143304">
    <property type="component" value="Unassembled WGS sequence"/>
</dbReference>
<evidence type="ECO:0000313" key="2">
    <source>
        <dbReference type="EMBL" id="MCX2975968.1"/>
    </source>
</evidence>
<organism evidence="2 3">
    <name type="scientific">Candidatus Marimicrobium litorale</name>
    <dbReference type="NCBI Taxonomy" id="2518991"/>
    <lineage>
        <taxon>Bacteria</taxon>
        <taxon>Pseudomonadati</taxon>
        <taxon>Pseudomonadota</taxon>
        <taxon>Gammaproteobacteria</taxon>
        <taxon>Cellvibrionales</taxon>
        <taxon>Halieaceae</taxon>
        <taxon>Marimicrobium</taxon>
    </lineage>
</organism>
<evidence type="ECO:0000259" key="1">
    <source>
        <dbReference type="Pfam" id="PF04545"/>
    </source>
</evidence>
<name>A0ABT3T136_9GAMM</name>
<dbReference type="PRINTS" id="PR00046">
    <property type="entry name" value="SIGMA70FCT"/>
</dbReference>
<evidence type="ECO:0000313" key="3">
    <source>
        <dbReference type="Proteomes" id="UP001143304"/>
    </source>
</evidence>
<dbReference type="Gene3D" id="1.10.10.10">
    <property type="entry name" value="Winged helix-like DNA-binding domain superfamily/Winged helix DNA-binding domain"/>
    <property type="match status" value="1"/>
</dbReference>
<dbReference type="InterPro" id="IPR013324">
    <property type="entry name" value="RNA_pol_sigma_r3/r4-like"/>
</dbReference>
<keyword evidence="3" id="KW-1185">Reference proteome</keyword>